<evidence type="ECO:0000313" key="2">
    <source>
        <dbReference type="Proteomes" id="UP000297866"/>
    </source>
</evidence>
<dbReference type="RefSeq" id="WP_134486843.1">
    <property type="nucleotide sequence ID" value="NZ_SOEZ01000007.1"/>
</dbReference>
<name>A0A4R8UKL6_9MICO</name>
<accession>A0A4R8UKL6</accession>
<evidence type="ECO:0000313" key="1">
    <source>
        <dbReference type="EMBL" id="TFB56296.1"/>
    </source>
</evidence>
<reference evidence="1 2" key="1">
    <citation type="submission" date="2019-03" db="EMBL/GenBank/DDBJ databases">
        <title>Genomics of glacier-inhabiting Cryobacterium strains.</title>
        <authorList>
            <person name="Liu Q."/>
            <person name="Xin Y.-H."/>
        </authorList>
    </citation>
    <scope>NUCLEOTIDE SEQUENCE [LARGE SCALE GENOMIC DNA]</scope>
    <source>
        <strain evidence="1 2">Sr47</strain>
    </source>
</reference>
<proteinExistence type="predicted"/>
<dbReference type="OrthoDB" id="5233927at2"/>
<sequence>MRSSLKVSVTLHQVDASKPPAIILVNANRHGQLPAVLLDPVDGDGRVVQGMWLGDDLGDRTDGTSYVRLR</sequence>
<keyword evidence="2" id="KW-1185">Reference proteome</keyword>
<dbReference type="AlphaFoldDB" id="A0A4R8UKL6"/>
<dbReference type="EMBL" id="SOEZ01000007">
    <property type="protein sequence ID" value="TFB56296.1"/>
    <property type="molecule type" value="Genomic_DNA"/>
</dbReference>
<dbReference type="Proteomes" id="UP000297866">
    <property type="component" value="Unassembled WGS sequence"/>
</dbReference>
<protein>
    <submittedName>
        <fullName evidence="1">Uncharacterized protein</fullName>
    </submittedName>
</protein>
<organism evidence="1 2">
    <name type="scientific">Cryobacterium tagatosivorans</name>
    <dbReference type="NCBI Taxonomy" id="1259199"/>
    <lineage>
        <taxon>Bacteria</taxon>
        <taxon>Bacillati</taxon>
        <taxon>Actinomycetota</taxon>
        <taxon>Actinomycetes</taxon>
        <taxon>Micrococcales</taxon>
        <taxon>Microbacteriaceae</taxon>
        <taxon>Cryobacterium</taxon>
    </lineage>
</organism>
<gene>
    <name evidence="1" type="ORF">E3O23_00720</name>
</gene>
<comment type="caution">
    <text evidence="1">The sequence shown here is derived from an EMBL/GenBank/DDBJ whole genome shotgun (WGS) entry which is preliminary data.</text>
</comment>